<evidence type="ECO:0000313" key="3">
    <source>
        <dbReference type="WBParaSite" id="ALUE_0001527001-mRNA-1"/>
    </source>
</evidence>
<organism evidence="2 3">
    <name type="scientific">Ascaris lumbricoides</name>
    <name type="common">Giant roundworm</name>
    <dbReference type="NCBI Taxonomy" id="6252"/>
    <lineage>
        <taxon>Eukaryota</taxon>
        <taxon>Metazoa</taxon>
        <taxon>Ecdysozoa</taxon>
        <taxon>Nematoda</taxon>
        <taxon>Chromadorea</taxon>
        <taxon>Rhabditida</taxon>
        <taxon>Spirurina</taxon>
        <taxon>Ascaridomorpha</taxon>
        <taxon>Ascaridoidea</taxon>
        <taxon>Ascarididae</taxon>
        <taxon>Ascaris</taxon>
    </lineage>
</organism>
<dbReference type="AlphaFoldDB" id="A0A0M3IBV8"/>
<dbReference type="WBParaSite" id="ALUE_0001527001-mRNA-1">
    <property type="protein sequence ID" value="ALUE_0001527001-mRNA-1"/>
    <property type="gene ID" value="ALUE_0001527001"/>
</dbReference>
<evidence type="ECO:0000256" key="1">
    <source>
        <dbReference type="SAM" id="MobiDB-lite"/>
    </source>
</evidence>
<dbReference type="Proteomes" id="UP000036681">
    <property type="component" value="Unplaced"/>
</dbReference>
<reference evidence="3" key="1">
    <citation type="submission" date="2017-02" db="UniProtKB">
        <authorList>
            <consortium name="WormBaseParasite"/>
        </authorList>
    </citation>
    <scope>IDENTIFICATION</scope>
</reference>
<accession>A0A0M3IBV8</accession>
<feature type="region of interest" description="Disordered" evidence="1">
    <location>
        <begin position="1"/>
        <end position="23"/>
    </location>
</feature>
<name>A0A0M3IBV8_ASCLU</name>
<proteinExistence type="predicted"/>
<protein>
    <submittedName>
        <fullName evidence="3">Transposase</fullName>
    </submittedName>
</protein>
<sequence>MQFRGNRTRSSVAQWKRAGPITQRSVDRNHSLLPPLFSCEQSHQTAYAYTNPQVMMRCREA</sequence>
<keyword evidence="2" id="KW-1185">Reference proteome</keyword>
<evidence type="ECO:0000313" key="2">
    <source>
        <dbReference type="Proteomes" id="UP000036681"/>
    </source>
</evidence>